<sequence>MNSQLQSSFREGEVNLIHYSATVSFSDRKCSHCLRKHAILIDKLGILSYSAPAAPSFLLIGQRIHCCLGCVMEDYGEVGI</sequence>
<protein>
    <submittedName>
        <fullName evidence="1">Uncharacterized protein</fullName>
    </submittedName>
</protein>
<organism evidence="1">
    <name type="scientific">Manihot esculenta</name>
    <name type="common">Cassava</name>
    <name type="synonym">Jatropha manihot</name>
    <dbReference type="NCBI Taxonomy" id="3983"/>
    <lineage>
        <taxon>Eukaryota</taxon>
        <taxon>Viridiplantae</taxon>
        <taxon>Streptophyta</taxon>
        <taxon>Embryophyta</taxon>
        <taxon>Tracheophyta</taxon>
        <taxon>Spermatophyta</taxon>
        <taxon>Magnoliopsida</taxon>
        <taxon>eudicotyledons</taxon>
        <taxon>Gunneridae</taxon>
        <taxon>Pentapetalae</taxon>
        <taxon>rosids</taxon>
        <taxon>fabids</taxon>
        <taxon>Malpighiales</taxon>
        <taxon>Euphorbiaceae</taxon>
        <taxon>Crotonoideae</taxon>
        <taxon>Manihoteae</taxon>
        <taxon>Manihot</taxon>
    </lineage>
</organism>
<dbReference type="EMBL" id="CM004396">
    <property type="protein sequence ID" value="OAY40042.1"/>
    <property type="molecule type" value="Genomic_DNA"/>
</dbReference>
<dbReference type="AlphaFoldDB" id="A0A2C9V6F6"/>
<name>A0A2C9V6F6_MANES</name>
<accession>A0A2C9V6F6</accession>
<reference evidence="1" key="1">
    <citation type="submission" date="2016-02" db="EMBL/GenBank/DDBJ databases">
        <title>WGS assembly of Manihot esculenta.</title>
        <authorList>
            <person name="Bredeson J.V."/>
            <person name="Prochnik S.E."/>
            <person name="Lyons J.B."/>
            <person name="Schmutz J."/>
            <person name="Grimwood J."/>
            <person name="Vrebalov J."/>
            <person name="Bart R.S."/>
            <person name="Amuge T."/>
            <person name="Ferguson M.E."/>
            <person name="Green R."/>
            <person name="Putnam N."/>
            <person name="Stites J."/>
            <person name="Rounsley S."/>
            <person name="Rokhsar D.S."/>
        </authorList>
    </citation>
    <scope>NUCLEOTIDE SEQUENCE [LARGE SCALE GENOMIC DNA]</scope>
    <source>
        <tissue evidence="1">Leaf</tissue>
    </source>
</reference>
<proteinExistence type="predicted"/>
<evidence type="ECO:0000313" key="1">
    <source>
        <dbReference type="EMBL" id="OAY40042.1"/>
    </source>
</evidence>
<gene>
    <name evidence="1" type="ORF">MANES_10G144500</name>
</gene>